<accession>A0A3D4S5L6</accession>
<protein>
    <submittedName>
        <fullName evidence="1">Uncharacterized protein</fullName>
    </submittedName>
</protein>
<sequence length="38" mass="4425">MISFLKCFYVTIKLQSNNIFKCKRMSCSGLVLINHSQE</sequence>
<comment type="caution">
    <text evidence="1">The sequence shown here is derived from an EMBL/GenBank/DDBJ whole genome shotgun (WGS) entry which is preliminary data.</text>
</comment>
<name>A0A3D4S5L6_9ENTE</name>
<organism evidence="1 2">
    <name type="scientific">Bavariicoccus seileri</name>
    <dbReference type="NCBI Taxonomy" id="549685"/>
    <lineage>
        <taxon>Bacteria</taxon>
        <taxon>Bacillati</taxon>
        <taxon>Bacillota</taxon>
        <taxon>Bacilli</taxon>
        <taxon>Lactobacillales</taxon>
        <taxon>Enterococcaceae</taxon>
        <taxon>Bavariicoccus</taxon>
    </lineage>
</organism>
<dbReference type="AlphaFoldDB" id="A0A3D4S5L6"/>
<evidence type="ECO:0000313" key="2">
    <source>
        <dbReference type="Proteomes" id="UP000262195"/>
    </source>
</evidence>
<proteinExistence type="predicted"/>
<dbReference type="EMBL" id="DQHO01000005">
    <property type="protein sequence ID" value="HCS93241.1"/>
    <property type="molecule type" value="Genomic_DNA"/>
</dbReference>
<gene>
    <name evidence="1" type="ORF">DIW15_00845</name>
</gene>
<evidence type="ECO:0000313" key="1">
    <source>
        <dbReference type="EMBL" id="HCS93241.1"/>
    </source>
</evidence>
<reference evidence="1 2" key="1">
    <citation type="journal article" date="2018" name="Nat. Biotechnol.">
        <title>A standardized bacterial taxonomy based on genome phylogeny substantially revises the tree of life.</title>
        <authorList>
            <person name="Parks D.H."/>
            <person name="Chuvochina M."/>
            <person name="Waite D.W."/>
            <person name="Rinke C."/>
            <person name="Skarshewski A."/>
            <person name="Chaumeil P.A."/>
            <person name="Hugenholtz P."/>
        </authorList>
    </citation>
    <scope>NUCLEOTIDE SEQUENCE [LARGE SCALE GENOMIC DNA]</scope>
    <source>
        <strain evidence="1">UBA11306</strain>
    </source>
</reference>
<dbReference type="Proteomes" id="UP000262195">
    <property type="component" value="Unassembled WGS sequence"/>
</dbReference>